<accession>F4S9U9</accession>
<dbReference type="RefSeq" id="XP_007418156.1">
    <property type="nucleotide sequence ID" value="XM_007418094.1"/>
</dbReference>
<protein>
    <submittedName>
        <fullName evidence="3">Secreted protein</fullName>
    </submittedName>
</protein>
<name>F4S9U9_MELLP</name>
<dbReference type="InParanoid" id="F4S9U9"/>
<dbReference type="HOGENOM" id="CLU_1360694_0_0_1"/>
<evidence type="ECO:0000256" key="2">
    <source>
        <dbReference type="SAM" id="SignalP"/>
    </source>
</evidence>
<evidence type="ECO:0000256" key="1">
    <source>
        <dbReference type="SAM" id="Coils"/>
    </source>
</evidence>
<dbReference type="PANTHER" id="PTHR38849">
    <property type="entry name" value="SMALL SECRETED PROTEIN"/>
    <property type="match status" value="1"/>
</dbReference>
<evidence type="ECO:0000313" key="3">
    <source>
        <dbReference type="EMBL" id="EGF98580.1"/>
    </source>
</evidence>
<keyword evidence="4" id="KW-1185">Reference proteome</keyword>
<organism evidence="4">
    <name type="scientific">Melampsora larici-populina (strain 98AG31 / pathotype 3-4-7)</name>
    <name type="common">Poplar leaf rust fungus</name>
    <dbReference type="NCBI Taxonomy" id="747676"/>
    <lineage>
        <taxon>Eukaryota</taxon>
        <taxon>Fungi</taxon>
        <taxon>Dikarya</taxon>
        <taxon>Basidiomycota</taxon>
        <taxon>Pucciniomycotina</taxon>
        <taxon>Pucciniomycetes</taxon>
        <taxon>Pucciniales</taxon>
        <taxon>Melampsoraceae</taxon>
        <taxon>Melampsora</taxon>
    </lineage>
</organism>
<sequence length="201" mass="22477">MSHFCAGRIFFLTSFIVSQVWSLGIPSTFTQEISGNHELTRRNNSGGGFVPKPYEDFQISDGIAGDSLEKSIKVFMEPFGLSLSSDLEIGPTDRLKSISQNDLKQLKIMARAASENENSGFVPALNKAAKDPKKHDELFVGLIANKVLKLIGQQTYLAIDFAQGKADRRQKLDEEKKKLKKNIELDKQNKGKKMVSYLHQD</sequence>
<dbReference type="VEuPathDB" id="FungiDB:MELLADRAFT_123855"/>
<keyword evidence="2" id="KW-0732">Signal</keyword>
<evidence type="ECO:0000313" key="4">
    <source>
        <dbReference type="Proteomes" id="UP000001072"/>
    </source>
</evidence>
<feature type="coiled-coil region" evidence="1">
    <location>
        <begin position="162"/>
        <end position="189"/>
    </location>
</feature>
<dbReference type="eggNOG" id="ENOG502SA5Y">
    <property type="taxonomic scope" value="Eukaryota"/>
</dbReference>
<dbReference type="KEGG" id="mlr:MELLADRAFT_123855"/>
<dbReference type="GeneID" id="18926501"/>
<dbReference type="Proteomes" id="UP000001072">
    <property type="component" value="Unassembled WGS sequence"/>
</dbReference>
<gene>
    <name evidence="3" type="ORF">MELLADRAFT_123855</name>
</gene>
<reference evidence="4" key="1">
    <citation type="journal article" date="2011" name="Proc. Natl. Acad. Sci. U.S.A.">
        <title>Obligate biotrophy features unraveled by the genomic analysis of rust fungi.</title>
        <authorList>
            <person name="Duplessis S."/>
            <person name="Cuomo C.A."/>
            <person name="Lin Y.-C."/>
            <person name="Aerts A."/>
            <person name="Tisserant E."/>
            <person name="Veneault-Fourrey C."/>
            <person name="Joly D.L."/>
            <person name="Hacquard S."/>
            <person name="Amselem J."/>
            <person name="Cantarel B.L."/>
            <person name="Chiu R."/>
            <person name="Coutinho P.M."/>
            <person name="Feau N."/>
            <person name="Field M."/>
            <person name="Frey P."/>
            <person name="Gelhaye E."/>
            <person name="Goldberg J."/>
            <person name="Grabherr M.G."/>
            <person name="Kodira C.D."/>
            <person name="Kohler A."/>
            <person name="Kuees U."/>
            <person name="Lindquist E.A."/>
            <person name="Lucas S.M."/>
            <person name="Mago R."/>
            <person name="Mauceli E."/>
            <person name="Morin E."/>
            <person name="Murat C."/>
            <person name="Pangilinan J.L."/>
            <person name="Park R."/>
            <person name="Pearson M."/>
            <person name="Quesneville H."/>
            <person name="Rouhier N."/>
            <person name="Sakthikumar S."/>
            <person name="Salamov A.A."/>
            <person name="Schmutz J."/>
            <person name="Selles B."/>
            <person name="Shapiro H."/>
            <person name="Tanguay P."/>
            <person name="Tuskan G.A."/>
            <person name="Henrissat B."/>
            <person name="Van de Peer Y."/>
            <person name="Rouze P."/>
            <person name="Ellis J.G."/>
            <person name="Dodds P.N."/>
            <person name="Schein J.E."/>
            <person name="Zhong S."/>
            <person name="Hamelin R.C."/>
            <person name="Grigoriev I.V."/>
            <person name="Szabo L.J."/>
            <person name="Martin F."/>
        </authorList>
    </citation>
    <scope>NUCLEOTIDE SEQUENCE [LARGE SCALE GENOMIC DNA]</scope>
    <source>
        <strain evidence="4">98AG31 / pathotype 3-4-7</strain>
    </source>
</reference>
<dbReference type="PANTHER" id="PTHR38849:SF1">
    <property type="entry name" value="SMALL SECRETED PROTEIN"/>
    <property type="match status" value="1"/>
</dbReference>
<dbReference type="AlphaFoldDB" id="F4S9U9"/>
<dbReference type="OrthoDB" id="2496860at2759"/>
<proteinExistence type="predicted"/>
<feature type="chain" id="PRO_5003315986" evidence="2">
    <location>
        <begin position="23"/>
        <end position="201"/>
    </location>
</feature>
<keyword evidence="1" id="KW-0175">Coiled coil</keyword>
<dbReference type="EMBL" id="GL883173">
    <property type="protein sequence ID" value="EGF98580.1"/>
    <property type="molecule type" value="Genomic_DNA"/>
</dbReference>
<feature type="signal peptide" evidence="2">
    <location>
        <begin position="1"/>
        <end position="22"/>
    </location>
</feature>